<feature type="region of interest" description="Disordered" evidence="1">
    <location>
        <begin position="17"/>
        <end position="36"/>
    </location>
</feature>
<dbReference type="KEGG" id="nwa:Nwat_2078"/>
<dbReference type="eggNOG" id="ENOG503375T">
    <property type="taxonomic scope" value="Bacteria"/>
</dbReference>
<sequence>MGKHDIHQNSLLSVEEQGWSQSKLDGPAPNPSSEFIRSYKGHAGRRRRSALKIKLLQLALGGSIFLFSLTILLLWIYTSGLSAENNRILAEFNKQRRHLVAATAALEKLQNERNTLVQGRLPYLLPLEYDRAISVTDQYLRNIIFTLTKNQGEAATEYRVVLQNDGSSAIYPEVKILLFDDLGIQVGLAEITKGEQSSDKAILDPGEVRSYSGSVNFFREGNPHYFHAAVY</sequence>
<keyword evidence="2" id="KW-1133">Transmembrane helix</keyword>
<protein>
    <submittedName>
        <fullName evidence="3">Uncharacterized protein</fullName>
    </submittedName>
</protein>
<feature type="transmembrane region" description="Helical" evidence="2">
    <location>
        <begin position="55"/>
        <end position="77"/>
    </location>
</feature>
<dbReference type="HOGENOM" id="CLU_1198762_0_0_6"/>
<organism evidence="3 4">
    <name type="scientific">Nitrosococcus watsoni (strain C-113)</name>
    <dbReference type="NCBI Taxonomy" id="105559"/>
    <lineage>
        <taxon>Bacteria</taxon>
        <taxon>Pseudomonadati</taxon>
        <taxon>Pseudomonadota</taxon>
        <taxon>Gammaproteobacteria</taxon>
        <taxon>Chromatiales</taxon>
        <taxon>Chromatiaceae</taxon>
        <taxon>Nitrosococcus</taxon>
    </lineage>
</organism>
<keyword evidence="2" id="KW-0812">Transmembrane</keyword>
<gene>
    <name evidence="3" type="ordered locus">Nwat_2078</name>
</gene>
<name>D8K7N4_NITWC</name>
<evidence type="ECO:0000313" key="4">
    <source>
        <dbReference type="Proteomes" id="UP000000393"/>
    </source>
</evidence>
<keyword evidence="4" id="KW-1185">Reference proteome</keyword>
<keyword evidence="2" id="KW-0472">Membrane</keyword>
<accession>D8K7N4</accession>
<dbReference type="OrthoDB" id="5772571at2"/>
<dbReference type="Proteomes" id="UP000000393">
    <property type="component" value="Chromosome"/>
</dbReference>
<proteinExistence type="predicted"/>
<dbReference type="RefSeq" id="WP_013221000.1">
    <property type="nucleotide sequence ID" value="NC_014315.1"/>
</dbReference>
<dbReference type="AlphaFoldDB" id="D8K7N4"/>
<evidence type="ECO:0000313" key="3">
    <source>
        <dbReference type="EMBL" id="ADJ28911.1"/>
    </source>
</evidence>
<evidence type="ECO:0000256" key="1">
    <source>
        <dbReference type="SAM" id="MobiDB-lite"/>
    </source>
</evidence>
<evidence type="ECO:0000256" key="2">
    <source>
        <dbReference type="SAM" id="Phobius"/>
    </source>
</evidence>
<dbReference type="EMBL" id="CP002086">
    <property type="protein sequence ID" value="ADJ28911.1"/>
    <property type="molecule type" value="Genomic_DNA"/>
</dbReference>
<reference evidence="3 4" key="1">
    <citation type="submission" date="2010-06" db="EMBL/GenBank/DDBJ databases">
        <title>Complete sequence of chromosome of Nitrosococcus watsoni C-113.</title>
        <authorList>
            <consortium name="US DOE Joint Genome Institute"/>
            <person name="Lucas S."/>
            <person name="Copeland A."/>
            <person name="Lapidus A."/>
            <person name="Cheng J.-F."/>
            <person name="Bruce D."/>
            <person name="Goodwin L."/>
            <person name="Pitluck S."/>
            <person name="Malfatti S.A."/>
            <person name="Chain P.S.G."/>
            <person name="Land M."/>
            <person name="Hauser L."/>
            <person name="Kyrpides N."/>
            <person name="Ivanova N."/>
            <person name="Cambell M.A."/>
            <person name="Heidelberg J.F."/>
            <person name="Klotz M.G."/>
            <person name="Woyke T."/>
        </authorList>
    </citation>
    <scope>NUCLEOTIDE SEQUENCE [LARGE SCALE GENOMIC DNA]</scope>
    <source>
        <strain evidence="3 4">C-113</strain>
    </source>
</reference>